<accession>A0A2W4Y8N7</accession>
<dbReference type="EMBL" id="QBML01000005">
    <property type="protein sequence ID" value="PZO43345.1"/>
    <property type="molecule type" value="Genomic_DNA"/>
</dbReference>
<reference evidence="1 2" key="2">
    <citation type="submission" date="2018-06" db="EMBL/GenBank/DDBJ databases">
        <title>Metagenomic assembly of (sub)arctic Cyanobacteria and their associated microbiome from non-axenic cultures.</title>
        <authorList>
            <person name="Baurain D."/>
        </authorList>
    </citation>
    <scope>NUCLEOTIDE SEQUENCE [LARGE SCALE GENOMIC DNA]</scope>
    <source>
        <strain evidence="1">ULC066bin1</strain>
    </source>
</reference>
<gene>
    <name evidence="1" type="ORF">DCF19_05200</name>
</gene>
<comment type="caution">
    <text evidence="1">The sequence shown here is derived from an EMBL/GenBank/DDBJ whole genome shotgun (WGS) entry which is preliminary data.</text>
</comment>
<dbReference type="AlphaFoldDB" id="A0A2W4Y8N7"/>
<evidence type="ECO:0008006" key="3">
    <source>
        <dbReference type="Google" id="ProtNLM"/>
    </source>
</evidence>
<reference evidence="1 2" key="1">
    <citation type="submission" date="2018-04" db="EMBL/GenBank/DDBJ databases">
        <authorList>
            <person name="Go L.Y."/>
            <person name="Mitchell J.A."/>
        </authorList>
    </citation>
    <scope>NUCLEOTIDE SEQUENCE [LARGE SCALE GENOMIC DNA]</scope>
    <source>
        <strain evidence="1">ULC066bin1</strain>
    </source>
</reference>
<organism evidence="1 2">
    <name type="scientific">Pseudanabaena frigida</name>
    <dbReference type="NCBI Taxonomy" id="945775"/>
    <lineage>
        <taxon>Bacteria</taxon>
        <taxon>Bacillati</taxon>
        <taxon>Cyanobacteriota</taxon>
        <taxon>Cyanophyceae</taxon>
        <taxon>Pseudanabaenales</taxon>
        <taxon>Pseudanabaenaceae</taxon>
        <taxon>Pseudanabaena</taxon>
    </lineage>
</organism>
<protein>
    <recommendedName>
        <fullName evidence="3">DUF4435 domain-containing protein</fullName>
    </recommendedName>
</protein>
<sequence>MSFSEKELKQHCEIILKQRKIRNKIIVLCEGIIPKEKGRPSPQSYGRMDTLPDSNFYKACIPSNWRDSRPEFFNCGDCNNVTNTYFTLLEMIEEDIDNQYFHPKKIFAIVDLDIQIRPIYNYRFINTQEIFCNLYDKIKINETNANNDQEPHEILVTGLIHKEAYFLVPALQPIFDEYSIQPFYKDNKLLLEDIYLAMSQDLCLDADLKANFAIACSRINHCNGLDFSGIDKFKDSWINEFQNAIDENKKHELIFSLLTTRKAKEYWHQVKPNDEWSRNVSVYRDQLSLEIAREFYAKQTDDEAAAKYHIPYFFKMLRKFA</sequence>
<dbReference type="Proteomes" id="UP000249467">
    <property type="component" value="Unassembled WGS sequence"/>
</dbReference>
<proteinExistence type="predicted"/>
<evidence type="ECO:0000313" key="2">
    <source>
        <dbReference type="Proteomes" id="UP000249467"/>
    </source>
</evidence>
<name>A0A2W4Y8N7_9CYAN</name>
<evidence type="ECO:0000313" key="1">
    <source>
        <dbReference type="EMBL" id="PZO43345.1"/>
    </source>
</evidence>